<keyword evidence="6" id="KW-0349">Heme</keyword>
<dbReference type="SUPFAM" id="SSF63380">
    <property type="entry name" value="Riboflavin synthase domain-like"/>
    <property type="match status" value="1"/>
</dbReference>
<proteinExistence type="inferred from homology"/>
<dbReference type="STRING" id="1849047.A0A3D8QFV8"/>
<dbReference type="GO" id="GO:0005783">
    <property type="term" value="C:endoplasmic reticulum"/>
    <property type="evidence" value="ECO:0007669"/>
    <property type="project" value="TreeGrafter"/>
</dbReference>
<feature type="binding site" evidence="24">
    <location>
        <position position="304"/>
    </location>
    <ligand>
        <name>FAD</name>
        <dbReference type="ChEBI" id="CHEBI:57692"/>
    </ligand>
</feature>
<keyword evidence="11 24" id="KW-0274">FAD</keyword>
<dbReference type="PRINTS" id="PR00363">
    <property type="entry name" value="CYTOCHROMEB5"/>
</dbReference>
<comment type="subunit">
    <text evidence="19">Monomer. Component of the 2-(3-amino-3-carboxypropyl)histidine synthase complex composed of DPH1, DPH2, DPH3 and a NADH-dependent reductase, predominantly CBR1.</text>
</comment>
<accession>A0A3D8QFV8</accession>
<dbReference type="FunFam" id="3.10.120.10:FF:000002">
    <property type="entry name" value="Cytochrome b5 type B"/>
    <property type="match status" value="1"/>
</dbReference>
<keyword evidence="15" id="KW-0520">NAD</keyword>
<evidence type="ECO:0000256" key="9">
    <source>
        <dbReference type="ARBA" id="ARBA00022723"/>
    </source>
</evidence>
<reference evidence="27 28" key="1">
    <citation type="journal article" date="2018" name="IMA Fungus">
        <title>IMA Genome-F 9: Draft genome sequence of Annulohypoxylon stygium, Aspergillus mulundensis, Berkeleyomyces basicola (syn. Thielaviopsis basicola), Ceratocystis smalleyi, two Cercospora beticola strains, Coleophoma cylindrospora, Fusarium fracticaudum, Phialophora cf. hyalina, and Morchella septimelata.</title>
        <authorList>
            <person name="Wingfield B.D."/>
            <person name="Bills G.F."/>
            <person name="Dong Y."/>
            <person name="Huang W."/>
            <person name="Nel W.J."/>
            <person name="Swalarsk-Parry B.S."/>
            <person name="Vaghefi N."/>
            <person name="Wilken P.M."/>
            <person name="An Z."/>
            <person name="de Beer Z.W."/>
            <person name="De Vos L."/>
            <person name="Chen L."/>
            <person name="Duong T.A."/>
            <person name="Gao Y."/>
            <person name="Hammerbacher A."/>
            <person name="Kikkert J.R."/>
            <person name="Li Y."/>
            <person name="Li H."/>
            <person name="Li K."/>
            <person name="Li Q."/>
            <person name="Liu X."/>
            <person name="Ma X."/>
            <person name="Naidoo K."/>
            <person name="Pethybridge S.J."/>
            <person name="Sun J."/>
            <person name="Steenkamp E.T."/>
            <person name="van der Nest M.A."/>
            <person name="van Wyk S."/>
            <person name="Wingfield M.J."/>
            <person name="Xiong C."/>
            <person name="Yue Q."/>
            <person name="Zhang X."/>
        </authorList>
    </citation>
    <scope>NUCLEOTIDE SEQUENCE [LARGE SCALE GENOMIC DNA]</scope>
    <source>
        <strain evidence="27 28">BP6252</strain>
    </source>
</reference>
<evidence type="ECO:0000256" key="1">
    <source>
        <dbReference type="ARBA" id="ARBA00001974"/>
    </source>
</evidence>
<dbReference type="CDD" id="cd06183">
    <property type="entry name" value="cyt_b5_reduct_like"/>
    <property type="match status" value="1"/>
</dbReference>
<dbReference type="FunFam" id="2.40.30.10:FF:000032">
    <property type="entry name" value="NADH-cytochrome b5 reductase"/>
    <property type="match status" value="1"/>
</dbReference>
<evidence type="ECO:0000256" key="6">
    <source>
        <dbReference type="ARBA" id="ARBA00022617"/>
    </source>
</evidence>
<dbReference type="InterPro" id="IPR001199">
    <property type="entry name" value="Cyt_B5-like_heme/steroid-bd"/>
</dbReference>
<gene>
    <name evidence="27" type="ORF">BP6252_12106</name>
</gene>
<comment type="subcellular location">
    <subcellularLocation>
        <location evidence="2">Mitochondrion outer membrane</location>
        <topology evidence="2">Single-pass membrane protein</topology>
    </subcellularLocation>
</comment>
<dbReference type="EC" id="1.6.2.2" evidence="5"/>
<comment type="pathway">
    <text evidence="3">Protein modification; peptidyl-diphthamide biosynthesis.</text>
</comment>
<comment type="catalytic activity">
    <reaction evidence="23">
        <text>2 Fe(3+)-[Dph3] + NADH = 2 Fe(2+)-[Dph3] + NAD(+) + H(+)</text>
        <dbReference type="Rhea" id="RHEA:71231"/>
        <dbReference type="Rhea" id="RHEA-COMP:18002"/>
        <dbReference type="Rhea" id="RHEA-COMP:18003"/>
        <dbReference type="ChEBI" id="CHEBI:15378"/>
        <dbReference type="ChEBI" id="CHEBI:29033"/>
        <dbReference type="ChEBI" id="CHEBI:29034"/>
        <dbReference type="ChEBI" id="CHEBI:57540"/>
        <dbReference type="ChEBI" id="CHEBI:57945"/>
        <dbReference type="ChEBI" id="CHEBI:83228"/>
    </reaction>
    <physiologicalReaction direction="left-to-right" evidence="23">
        <dbReference type="Rhea" id="RHEA:71232"/>
    </physiologicalReaction>
</comment>
<comment type="function">
    <text evidence="18">NADH-dependent reductase for DPH3 and cytochrome b5. Required for the first step of diphthamide biosynthesis, a post-translational modification of histidine which occurs in elongation factor 2. DPH1 and DPH2 transfer a 3-amino-3-carboxypropyl (ACP) group from S-adenosyl-L-methionine (SAM) to a histidine residue, the reaction is assisted by a reduction system comprising DPH3 and a NADH-dependent reductase, predominantly CBR1. By reducing DPH3, also involved in the formation of the tRNA wobble base modification mcm5s 2U (5-methoxycarbonylmethyl-2-thiouridine), mediated by the elongator complex. The cytochrome b5/NADH cytochrome b5 reductase electron transfer system supports the catalytic activity of several sterol biosynthetic enzymes.</text>
</comment>
<dbReference type="SMART" id="SM01117">
    <property type="entry name" value="Cyt-b5"/>
    <property type="match status" value="1"/>
</dbReference>
<organism evidence="27 28">
    <name type="scientific">Coleophoma cylindrospora</name>
    <dbReference type="NCBI Taxonomy" id="1849047"/>
    <lineage>
        <taxon>Eukaryota</taxon>
        <taxon>Fungi</taxon>
        <taxon>Dikarya</taxon>
        <taxon>Ascomycota</taxon>
        <taxon>Pezizomycotina</taxon>
        <taxon>Leotiomycetes</taxon>
        <taxon>Helotiales</taxon>
        <taxon>Dermateaceae</taxon>
        <taxon>Coleophoma</taxon>
    </lineage>
</organism>
<dbReference type="InterPro" id="IPR001709">
    <property type="entry name" value="Flavoprot_Pyr_Nucl_cyt_Rdtase"/>
</dbReference>
<evidence type="ECO:0000256" key="13">
    <source>
        <dbReference type="ARBA" id="ARBA00023002"/>
    </source>
</evidence>
<evidence type="ECO:0000256" key="12">
    <source>
        <dbReference type="ARBA" id="ARBA00022989"/>
    </source>
</evidence>
<evidence type="ECO:0000256" key="24">
    <source>
        <dbReference type="PIRSR" id="PIRSR601834-1"/>
    </source>
</evidence>
<evidence type="ECO:0000256" key="20">
    <source>
        <dbReference type="ARBA" id="ARBA00039438"/>
    </source>
</evidence>
<feature type="binding site" evidence="24">
    <location>
        <position position="295"/>
    </location>
    <ligand>
        <name>FAD</name>
        <dbReference type="ChEBI" id="CHEBI:57692"/>
    </ligand>
</feature>
<evidence type="ECO:0000256" key="19">
    <source>
        <dbReference type="ARBA" id="ARBA00038836"/>
    </source>
</evidence>
<evidence type="ECO:0000256" key="5">
    <source>
        <dbReference type="ARBA" id="ARBA00012011"/>
    </source>
</evidence>
<dbReference type="Gene3D" id="3.40.50.80">
    <property type="entry name" value="Nucleotide-binding domain of ferredoxin-NADP reductase (FNR) module"/>
    <property type="match status" value="1"/>
</dbReference>
<comment type="caution">
    <text evidence="27">The sequence shown here is derived from an EMBL/GenBank/DDBJ whole genome shotgun (WGS) entry which is preliminary data.</text>
</comment>
<dbReference type="FunFam" id="3.40.50.80:FF:000019">
    <property type="entry name" value="NADH-cytochrome b5 reductase"/>
    <property type="match status" value="1"/>
</dbReference>
<comment type="cofactor">
    <cofactor evidence="1 24">
        <name>FAD</name>
        <dbReference type="ChEBI" id="CHEBI:57692"/>
    </cofactor>
</comment>
<keyword evidence="16" id="KW-0496">Mitochondrion</keyword>
<dbReference type="PRINTS" id="PR00406">
    <property type="entry name" value="CYTB5RDTASE"/>
</dbReference>
<dbReference type="SUPFAM" id="SSF52343">
    <property type="entry name" value="Ferredoxin reductase-like, C-terminal NADP-linked domain"/>
    <property type="match status" value="1"/>
</dbReference>
<dbReference type="InterPro" id="IPR001834">
    <property type="entry name" value="CBR-like"/>
</dbReference>
<evidence type="ECO:0000256" key="8">
    <source>
        <dbReference type="ARBA" id="ARBA00022692"/>
    </source>
</evidence>
<feature type="binding site" evidence="24">
    <location>
        <position position="278"/>
    </location>
    <ligand>
        <name>FAD</name>
        <dbReference type="ChEBI" id="CHEBI:57692"/>
    </ligand>
</feature>
<dbReference type="Pfam" id="PF00173">
    <property type="entry name" value="Cyt-b5"/>
    <property type="match status" value="1"/>
</dbReference>
<evidence type="ECO:0000259" key="26">
    <source>
        <dbReference type="PROSITE" id="PS51384"/>
    </source>
</evidence>
<evidence type="ECO:0000256" key="23">
    <source>
        <dbReference type="ARBA" id="ARBA00049138"/>
    </source>
</evidence>
<feature type="binding site" evidence="24">
    <location>
        <position position="297"/>
    </location>
    <ligand>
        <name>FAD</name>
        <dbReference type="ChEBI" id="CHEBI:57692"/>
    </ligand>
</feature>
<dbReference type="InterPro" id="IPR017927">
    <property type="entry name" value="FAD-bd_FR_type"/>
</dbReference>
<dbReference type="Gene3D" id="2.40.30.10">
    <property type="entry name" value="Translation factors"/>
    <property type="match status" value="1"/>
</dbReference>
<keyword evidence="28" id="KW-1185">Reference proteome</keyword>
<name>A0A3D8QFV8_9HELO</name>
<dbReference type="Pfam" id="PF00175">
    <property type="entry name" value="NAD_binding_1"/>
    <property type="match status" value="1"/>
</dbReference>
<keyword evidence="10" id="KW-1000">Mitochondrion outer membrane</keyword>
<keyword evidence="12" id="KW-1133">Transmembrane helix</keyword>
<dbReference type="InterPro" id="IPR017938">
    <property type="entry name" value="Riboflavin_synthase-like_b-brl"/>
</dbReference>
<dbReference type="AlphaFoldDB" id="A0A3D8QFV8"/>
<evidence type="ECO:0000256" key="11">
    <source>
        <dbReference type="ARBA" id="ARBA00022827"/>
    </source>
</evidence>
<dbReference type="OrthoDB" id="432685at2759"/>
<evidence type="ECO:0000256" key="10">
    <source>
        <dbReference type="ARBA" id="ARBA00022787"/>
    </source>
</evidence>
<keyword evidence="8" id="KW-0812">Transmembrane</keyword>
<dbReference type="Gene3D" id="3.10.120.10">
    <property type="entry name" value="Cytochrome b5-like heme/steroid binding domain"/>
    <property type="match status" value="1"/>
</dbReference>
<evidence type="ECO:0000256" key="14">
    <source>
        <dbReference type="ARBA" id="ARBA00023004"/>
    </source>
</evidence>
<feature type="domain" description="Cytochrome b5 heme-binding" evidence="25">
    <location>
        <begin position="2"/>
        <end position="78"/>
    </location>
</feature>
<dbReference type="PROSITE" id="PS51384">
    <property type="entry name" value="FAD_FR"/>
    <property type="match status" value="1"/>
</dbReference>
<dbReference type="GO" id="GO:0090524">
    <property type="term" value="F:cytochrome-b5 reductase activity, acting on NADH"/>
    <property type="evidence" value="ECO:0007669"/>
    <property type="project" value="UniProtKB-EC"/>
</dbReference>
<protein>
    <recommendedName>
        <fullName evidence="20">NADH-cytochrome b5 reductase 1</fullName>
        <ecNumber evidence="5">1.6.2.2</ecNumber>
    </recommendedName>
    <alternativeName>
        <fullName evidence="21">Microsomal cytochrome b reductase</fullName>
    </alternativeName>
</protein>
<keyword evidence="14" id="KW-0408">Iron</keyword>
<keyword evidence="13" id="KW-0560">Oxidoreductase</keyword>
<dbReference type="InterPro" id="IPR036400">
    <property type="entry name" value="Cyt_B5-like_heme/steroid_sf"/>
</dbReference>
<dbReference type="InterPro" id="IPR001433">
    <property type="entry name" value="OxRdtase_FAD/NAD-bd"/>
</dbReference>
<sequence length="469" mass="51658">MAKTFTRAEVKAHNTPQDLWIIYQNKVYDVSAYREDHPGGAELLVEVGGTDSTQAFDDVGHSDDARELLEPLLIGALSAEDTQEVVEAYRPTYEVVATKSDLRSAKAKTPHLRNTAYVSLLAIGLGTLAYSGKLPKQLPQFSLGRLSLDKVKALLPSGMPTSSGGFWKGFIVASVVQIAATVGGIHHLEKLFDIQIDFRRFPSHKTASVKPHSPPKPLAEPVLHQQQWRKFPLIRRDTLSPNVYRLVFALPKSTDVLGLPTGQHVAIRAEINGKMVSRSYTPTSNNTDLGRIELVIKVYPNGLITNYLASLKLGDLVEFRGPKGAMKYHRDLCKNLGMIAGGTGITPMYQLIRAICEDTKDTTKISLLYANQTEADILLREELDEFARKFPQKFSVWYVLNTAPPNWKYGQGFITKDAMKAKLAAPSPDTKVHLCGPPPMINAMKGALAELGFTAPSSISKATDQVFLF</sequence>
<keyword evidence="9" id="KW-0479">Metal-binding</keyword>
<feature type="binding site" evidence="24">
    <location>
        <position position="346"/>
    </location>
    <ligand>
        <name>FAD</name>
        <dbReference type="ChEBI" id="CHEBI:57692"/>
    </ligand>
</feature>
<evidence type="ECO:0000256" key="17">
    <source>
        <dbReference type="ARBA" id="ARBA00023136"/>
    </source>
</evidence>
<comment type="catalytic activity">
    <reaction evidence="22">
        <text>2 Fe(III)-[cytochrome b5] + NADH = 2 Fe(II)-[cytochrome b5] + NAD(+) + H(+)</text>
        <dbReference type="Rhea" id="RHEA:46680"/>
        <dbReference type="Rhea" id="RHEA-COMP:10438"/>
        <dbReference type="Rhea" id="RHEA-COMP:10439"/>
        <dbReference type="ChEBI" id="CHEBI:15378"/>
        <dbReference type="ChEBI" id="CHEBI:29033"/>
        <dbReference type="ChEBI" id="CHEBI:29034"/>
        <dbReference type="ChEBI" id="CHEBI:57540"/>
        <dbReference type="ChEBI" id="CHEBI:57945"/>
        <dbReference type="EC" id="1.6.2.2"/>
    </reaction>
</comment>
<dbReference type="GO" id="GO:0046872">
    <property type="term" value="F:metal ion binding"/>
    <property type="evidence" value="ECO:0007669"/>
    <property type="project" value="UniProtKB-KW"/>
</dbReference>
<evidence type="ECO:0000256" key="21">
    <source>
        <dbReference type="ARBA" id="ARBA00041901"/>
    </source>
</evidence>
<evidence type="ECO:0000256" key="7">
    <source>
        <dbReference type="ARBA" id="ARBA00022630"/>
    </source>
</evidence>
<dbReference type="InterPro" id="IPR008333">
    <property type="entry name" value="Cbr1-like_FAD-bd_dom"/>
</dbReference>
<evidence type="ECO:0000256" key="22">
    <source>
        <dbReference type="ARBA" id="ARBA00047682"/>
    </source>
</evidence>
<evidence type="ECO:0000256" key="16">
    <source>
        <dbReference type="ARBA" id="ARBA00023128"/>
    </source>
</evidence>
<evidence type="ECO:0000256" key="18">
    <source>
        <dbReference type="ARBA" id="ARBA00037104"/>
    </source>
</evidence>
<evidence type="ECO:0000256" key="3">
    <source>
        <dbReference type="ARBA" id="ARBA00005156"/>
    </source>
</evidence>
<dbReference type="PANTHER" id="PTHR19370">
    <property type="entry name" value="NADH-CYTOCHROME B5 REDUCTASE"/>
    <property type="match status" value="1"/>
</dbReference>
<dbReference type="Proteomes" id="UP000256645">
    <property type="component" value="Unassembled WGS sequence"/>
</dbReference>
<dbReference type="GO" id="GO:0005741">
    <property type="term" value="C:mitochondrial outer membrane"/>
    <property type="evidence" value="ECO:0007669"/>
    <property type="project" value="UniProtKB-SubCell"/>
</dbReference>
<dbReference type="PANTHER" id="PTHR19370:SF178">
    <property type="entry name" value="CYTOCHROME-B5 REDUCTASE"/>
    <property type="match status" value="1"/>
</dbReference>
<keyword evidence="7 24" id="KW-0285">Flavoprotein</keyword>
<evidence type="ECO:0000313" key="28">
    <source>
        <dbReference type="Proteomes" id="UP000256645"/>
    </source>
</evidence>
<comment type="similarity">
    <text evidence="4">Belongs to the flavoprotein pyridine nucleotide cytochrome reductase family.</text>
</comment>
<feature type="domain" description="FAD-binding FR-type" evidence="26">
    <location>
        <begin position="226"/>
        <end position="329"/>
    </location>
</feature>
<evidence type="ECO:0000256" key="15">
    <source>
        <dbReference type="ARBA" id="ARBA00023027"/>
    </source>
</evidence>
<dbReference type="Pfam" id="PF00970">
    <property type="entry name" value="FAD_binding_6"/>
    <property type="match status" value="1"/>
</dbReference>
<evidence type="ECO:0000256" key="2">
    <source>
        <dbReference type="ARBA" id="ARBA00004572"/>
    </source>
</evidence>
<evidence type="ECO:0000259" key="25">
    <source>
        <dbReference type="PROSITE" id="PS50255"/>
    </source>
</evidence>
<keyword evidence="17" id="KW-0472">Membrane</keyword>
<evidence type="ECO:0000256" key="4">
    <source>
        <dbReference type="ARBA" id="ARBA00006105"/>
    </source>
</evidence>
<dbReference type="SUPFAM" id="SSF55856">
    <property type="entry name" value="Cytochrome b5-like heme/steroid binding domain"/>
    <property type="match status" value="1"/>
</dbReference>
<feature type="binding site" evidence="24">
    <location>
        <position position="280"/>
    </location>
    <ligand>
        <name>FAD</name>
        <dbReference type="ChEBI" id="CHEBI:57692"/>
    </ligand>
</feature>
<dbReference type="PRINTS" id="PR00371">
    <property type="entry name" value="FPNCR"/>
</dbReference>
<dbReference type="PROSITE" id="PS50255">
    <property type="entry name" value="CYTOCHROME_B5_2"/>
    <property type="match status" value="1"/>
</dbReference>
<dbReference type="EMBL" id="PDLM01000015">
    <property type="protein sequence ID" value="RDW60723.1"/>
    <property type="molecule type" value="Genomic_DNA"/>
</dbReference>
<dbReference type="InterPro" id="IPR039261">
    <property type="entry name" value="FNR_nucleotide-bd"/>
</dbReference>
<evidence type="ECO:0000313" key="27">
    <source>
        <dbReference type="EMBL" id="RDW60723.1"/>
    </source>
</evidence>